<name>Q0UMX5_PHANO</name>
<dbReference type="HOGENOM" id="CLU_2484070_0_0_1"/>
<gene>
    <name evidence="2" type="ORF">SNOG_06889</name>
</gene>
<protein>
    <submittedName>
        <fullName evidence="2">Uncharacterized protein</fullName>
    </submittedName>
</protein>
<evidence type="ECO:0000313" key="3">
    <source>
        <dbReference type="Proteomes" id="UP000001055"/>
    </source>
</evidence>
<dbReference type="AlphaFoldDB" id="Q0UMX5"/>
<feature type="region of interest" description="Disordered" evidence="1">
    <location>
        <begin position="52"/>
        <end position="87"/>
    </location>
</feature>
<dbReference type="InParanoid" id="Q0UMX5"/>
<reference evidence="3" key="1">
    <citation type="journal article" date="2007" name="Plant Cell">
        <title>Dothideomycete-plant interactions illuminated by genome sequencing and EST analysis of the wheat pathogen Stagonospora nodorum.</title>
        <authorList>
            <person name="Hane J.K."/>
            <person name="Lowe R.G."/>
            <person name="Solomon P.S."/>
            <person name="Tan K.C."/>
            <person name="Schoch C.L."/>
            <person name="Spatafora J.W."/>
            <person name="Crous P.W."/>
            <person name="Kodira C."/>
            <person name="Birren B.W."/>
            <person name="Galagan J.E."/>
            <person name="Torriani S.F."/>
            <person name="McDonald B.A."/>
            <person name="Oliver R.P."/>
        </authorList>
    </citation>
    <scope>NUCLEOTIDE SEQUENCE [LARGE SCALE GENOMIC DNA]</scope>
    <source>
        <strain evidence="3">SN15 / ATCC MYA-4574 / FGSC 10173</strain>
    </source>
</reference>
<dbReference type="KEGG" id="pno:SNOG_06889"/>
<proteinExistence type="predicted"/>
<dbReference type="EMBL" id="CH445334">
    <property type="protein sequence ID" value="EAT85540.1"/>
    <property type="molecule type" value="Genomic_DNA"/>
</dbReference>
<organism evidence="2 3">
    <name type="scientific">Phaeosphaeria nodorum (strain SN15 / ATCC MYA-4574 / FGSC 10173)</name>
    <name type="common">Glume blotch fungus</name>
    <name type="synonym">Parastagonospora nodorum</name>
    <dbReference type="NCBI Taxonomy" id="321614"/>
    <lineage>
        <taxon>Eukaryota</taxon>
        <taxon>Fungi</taxon>
        <taxon>Dikarya</taxon>
        <taxon>Ascomycota</taxon>
        <taxon>Pezizomycotina</taxon>
        <taxon>Dothideomycetes</taxon>
        <taxon>Pleosporomycetidae</taxon>
        <taxon>Pleosporales</taxon>
        <taxon>Pleosporineae</taxon>
        <taxon>Phaeosphaeriaceae</taxon>
        <taxon>Parastagonospora</taxon>
    </lineage>
</organism>
<evidence type="ECO:0000256" key="1">
    <source>
        <dbReference type="SAM" id="MobiDB-lite"/>
    </source>
</evidence>
<dbReference type="Proteomes" id="UP000001055">
    <property type="component" value="Unassembled WGS sequence"/>
</dbReference>
<evidence type="ECO:0000313" key="2">
    <source>
        <dbReference type="EMBL" id="EAT85540.1"/>
    </source>
</evidence>
<dbReference type="GeneID" id="5974140"/>
<accession>Q0UMX5</accession>
<dbReference type="RefSeq" id="XP_001797250.1">
    <property type="nucleotide sequence ID" value="XM_001797198.1"/>
</dbReference>
<sequence length="87" mass="9307">MRGLTCLAELHVQVNVPPQLLGYGSTSGDPEIRAELPAHVDPVRTTVNITKLHKAKTKDAPANKPYGSSSNNVRSANRDTAHPAAPR</sequence>
<feature type="compositionally biased region" description="Polar residues" evidence="1">
    <location>
        <begin position="66"/>
        <end position="75"/>
    </location>
</feature>